<dbReference type="InterPro" id="IPR002491">
    <property type="entry name" value="ABC_transptr_periplasmic_BD"/>
</dbReference>
<dbReference type="PANTHER" id="PTHR30535:SF34">
    <property type="entry name" value="MOLYBDATE-BINDING PROTEIN MOLA"/>
    <property type="match status" value="1"/>
</dbReference>
<feature type="domain" description="Fe/B12 periplasmic-binding" evidence="2">
    <location>
        <begin position="35"/>
        <end position="288"/>
    </location>
</feature>
<sequence length="291" mass="31128">MRKRRRKSRNGFLRSALCAAAALLLSPVHAEPPARVMSLNLCTDVLAMPLAAPGQLVSVSFLARDPALSPLHVEAETYPVNHGRAEEVFLARPDLVLTGTYTLHNTTQLLKRLDMQVAEFSFVQTLDTIPDDIRRMGALLGRERQAEAMAADFEAQLAGIEARRCARRPTALAYEQNGVAVGEGTLAHSVLAAAGFRNLAAERGISGMAPFPLELVVSERPDVIIIPSGESEGPALGARVPRHRALRALPETRIGAFVPPGTWSCGGPAVLDAVKALDALRQEIAPCGEAP</sequence>
<gene>
    <name evidence="3" type="ORF">ACFFJ2_10735</name>
</gene>
<dbReference type="EMBL" id="JBHLXD010000015">
    <property type="protein sequence ID" value="MFC0208872.1"/>
    <property type="molecule type" value="Genomic_DNA"/>
</dbReference>
<dbReference type="Proteomes" id="UP001589755">
    <property type="component" value="Unassembled WGS sequence"/>
</dbReference>
<evidence type="ECO:0000259" key="2">
    <source>
        <dbReference type="PROSITE" id="PS50983"/>
    </source>
</evidence>
<reference evidence="3 4" key="1">
    <citation type="submission" date="2024-09" db="EMBL/GenBank/DDBJ databases">
        <authorList>
            <person name="Sun Q."/>
            <person name="Mori K."/>
        </authorList>
    </citation>
    <scope>NUCLEOTIDE SEQUENCE [LARGE SCALE GENOMIC DNA]</scope>
    <source>
        <strain evidence="3 4">CCM 8543</strain>
    </source>
</reference>
<protein>
    <submittedName>
        <fullName evidence="3">ABC transporter substrate-binding protein</fullName>
    </submittedName>
</protein>
<dbReference type="PROSITE" id="PS50983">
    <property type="entry name" value="FE_B12_PBP"/>
    <property type="match status" value="1"/>
</dbReference>
<dbReference type="SUPFAM" id="SSF53807">
    <property type="entry name" value="Helical backbone' metal receptor"/>
    <property type="match status" value="1"/>
</dbReference>
<dbReference type="Pfam" id="PF01497">
    <property type="entry name" value="Peripla_BP_2"/>
    <property type="match status" value="1"/>
</dbReference>
<dbReference type="PANTHER" id="PTHR30535">
    <property type="entry name" value="VITAMIN B12-BINDING PROTEIN"/>
    <property type="match status" value="1"/>
</dbReference>
<accession>A0ABV6D880</accession>
<comment type="caution">
    <text evidence="3">The sequence shown here is derived from an EMBL/GenBank/DDBJ whole genome shotgun (WGS) entry which is preliminary data.</text>
</comment>
<feature type="chain" id="PRO_5046319453" evidence="1">
    <location>
        <begin position="31"/>
        <end position="291"/>
    </location>
</feature>
<organism evidence="3 4">
    <name type="scientific">Chelativorans intermedius</name>
    <dbReference type="NCBI Taxonomy" id="515947"/>
    <lineage>
        <taxon>Bacteria</taxon>
        <taxon>Pseudomonadati</taxon>
        <taxon>Pseudomonadota</taxon>
        <taxon>Alphaproteobacteria</taxon>
        <taxon>Hyphomicrobiales</taxon>
        <taxon>Phyllobacteriaceae</taxon>
        <taxon>Chelativorans</taxon>
    </lineage>
</organism>
<name>A0ABV6D880_9HYPH</name>
<keyword evidence="4" id="KW-1185">Reference proteome</keyword>
<dbReference type="RefSeq" id="WP_261518376.1">
    <property type="nucleotide sequence ID" value="NZ_JAODNW010000001.1"/>
</dbReference>
<feature type="signal peptide" evidence="1">
    <location>
        <begin position="1"/>
        <end position="30"/>
    </location>
</feature>
<evidence type="ECO:0000313" key="4">
    <source>
        <dbReference type="Proteomes" id="UP001589755"/>
    </source>
</evidence>
<keyword evidence="1" id="KW-0732">Signal</keyword>
<dbReference type="Gene3D" id="3.40.50.1980">
    <property type="entry name" value="Nitrogenase molybdenum iron protein domain"/>
    <property type="match status" value="2"/>
</dbReference>
<proteinExistence type="predicted"/>
<dbReference type="InterPro" id="IPR050902">
    <property type="entry name" value="ABC_Transporter_SBP"/>
</dbReference>
<evidence type="ECO:0000256" key="1">
    <source>
        <dbReference type="SAM" id="SignalP"/>
    </source>
</evidence>
<evidence type="ECO:0000313" key="3">
    <source>
        <dbReference type="EMBL" id="MFC0208872.1"/>
    </source>
</evidence>